<feature type="domain" description="Disease resistance N-terminal" evidence="7">
    <location>
        <begin position="20"/>
        <end position="88"/>
    </location>
</feature>
<dbReference type="InterPro" id="IPR041118">
    <property type="entry name" value="Rx_N"/>
</dbReference>
<dbReference type="OMA" id="PKYLIME"/>
<evidence type="ECO:0000256" key="3">
    <source>
        <dbReference type="ARBA" id="ARBA00022737"/>
    </source>
</evidence>
<keyword evidence="9" id="KW-1185">Reference proteome</keyword>
<gene>
    <name evidence="8" type="ORF">TRITD_3Av1G024500</name>
</gene>
<dbReference type="Gene3D" id="3.40.50.300">
    <property type="entry name" value="P-loop containing nucleotide triphosphate hydrolases"/>
    <property type="match status" value="1"/>
</dbReference>
<keyword evidence="3" id="KW-0677">Repeat</keyword>
<comment type="similarity">
    <text evidence="1">Belongs to the disease resistance NB-LRR family.</text>
</comment>
<evidence type="ECO:0000313" key="8">
    <source>
        <dbReference type="EMBL" id="VAH57145.1"/>
    </source>
</evidence>
<evidence type="ECO:0000256" key="5">
    <source>
        <dbReference type="ARBA" id="ARBA00022821"/>
    </source>
</evidence>
<evidence type="ECO:0000259" key="7">
    <source>
        <dbReference type="Pfam" id="PF18052"/>
    </source>
</evidence>
<keyword evidence="2" id="KW-0433">Leucine-rich repeat</keyword>
<dbReference type="Proteomes" id="UP000324705">
    <property type="component" value="Chromosome 3A"/>
</dbReference>
<dbReference type="InterPro" id="IPR002182">
    <property type="entry name" value="NB-ARC"/>
</dbReference>
<dbReference type="GO" id="GO:0043531">
    <property type="term" value="F:ADP binding"/>
    <property type="evidence" value="ECO:0007669"/>
    <property type="project" value="InterPro"/>
</dbReference>
<evidence type="ECO:0000256" key="1">
    <source>
        <dbReference type="ARBA" id="ARBA00008894"/>
    </source>
</evidence>
<name>A0A9R0VG52_TRITD</name>
<dbReference type="Gramene" id="TRITD3Av1G024500.1">
    <property type="protein sequence ID" value="TRITD3Av1G024500.1"/>
    <property type="gene ID" value="TRITD3Av1G024500"/>
</dbReference>
<keyword evidence="4" id="KW-0547">Nucleotide-binding</keyword>
<dbReference type="Pfam" id="PF00931">
    <property type="entry name" value="NB-ARC"/>
    <property type="match status" value="1"/>
</dbReference>
<protein>
    <recommendedName>
        <fullName evidence="10">Rx N-terminal domain-containing protein</fullName>
    </recommendedName>
</protein>
<dbReference type="Gene3D" id="1.20.5.4130">
    <property type="match status" value="1"/>
</dbReference>
<proteinExistence type="inferred from homology"/>
<evidence type="ECO:0000256" key="2">
    <source>
        <dbReference type="ARBA" id="ARBA00022614"/>
    </source>
</evidence>
<keyword evidence="5" id="KW-0611">Plant defense</keyword>
<dbReference type="CDD" id="cd14798">
    <property type="entry name" value="RX-CC_like"/>
    <property type="match status" value="1"/>
</dbReference>
<dbReference type="PANTHER" id="PTHR19338:SF58">
    <property type="entry name" value="OS09G0517100 PROTEIN"/>
    <property type="match status" value="1"/>
</dbReference>
<dbReference type="Pfam" id="PF18052">
    <property type="entry name" value="Rx_N"/>
    <property type="match status" value="1"/>
</dbReference>
<evidence type="ECO:0008006" key="10">
    <source>
        <dbReference type="Google" id="ProtNLM"/>
    </source>
</evidence>
<organism evidence="8 9">
    <name type="scientific">Triticum turgidum subsp. durum</name>
    <name type="common">Durum wheat</name>
    <name type="synonym">Triticum durum</name>
    <dbReference type="NCBI Taxonomy" id="4567"/>
    <lineage>
        <taxon>Eukaryota</taxon>
        <taxon>Viridiplantae</taxon>
        <taxon>Streptophyta</taxon>
        <taxon>Embryophyta</taxon>
        <taxon>Tracheophyta</taxon>
        <taxon>Spermatophyta</taxon>
        <taxon>Magnoliopsida</taxon>
        <taxon>Liliopsida</taxon>
        <taxon>Poales</taxon>
        <taxon>Poaceae</taxon>
        <taxon>BOP clade</taxon>
        <taxon>Pooideae</taxon>
        <taxon>Triticodae</taxon>
        <taxon>Triticeae</taxon>
        <taxon>Triticinae</taxon>
        <taxon>Triticum</taxon>
    </lineage>
</organism>
<accession>A0A9R0VG52</accession>
<dbReference type="InterPro" id="IPR038005">
    <property type="entry name" value="RX-like_CC"/>
</dbReference>
<reference evidence="8 9" key="1">
    <citation type="submission" date="2017-09" db="EMBL/GenBank/DDBJ databases">
        <authorList>
            <consortium name="International Durum Wheat Genome Sequencing Consortium (IDWGSC)"/>
            <person name="Milanesi L."/>
        </authorList>
    </citation>
    <scope>NUCLEOTIDE SEQUENCE [LARGE SCALE GENOMIC DNA]</scope>
    <source>
        <strain evidence="9">cv. Svevo</strain>
    </source>
</reference>
<dbReference type="InterPro" id="IPR027417">
    <property type="entry name" value="P-loop_NTPase"/>
</dbReference>
<dbReference type="GO" id="GO:0006952">
    <property type="term" value="P:defense response"/>
    <property type="evidence" value="ECO:0007669"/>
    <property type="project" value="UniProtKB-KW"/>
</dbReference>
<evidence type="ECO:0000259" key="6">
    <source>
        <dbReference type="Pfam" id="PF00931"/>
    </source>
</evidence>
<dbReference type="EMBL" id="LT934115">
    <property type="protein sequence ID" value="VAH57145.1"/>
    <property type="molecule type" value="Genomic_DNA"/>
</dbReference>
<dbReference type="AlphaFoldDB" id="A0A9R0VG52"/>
<sequence length="395" mass="45314">MAERFAIGLAKTAVEGTLVAVRTAIAEELRLKVQVQQDLVFITGEFQMMRSFLKEANIERAKNEVVRTWVRQLRELAFDVEDCAELIISLSATKPCACIWSWRLGRHYFPMLRLLPLDEAIANIQELKARVVDVSQRCTRYNLLSNFDDAPGSKLEATTPYTLAAAATFQDLMEVWKTMGKFGYHITDDLKRLIDCQGSSAEPWSRITPLSLWPSPQADVVGEHGCMSILKKAYDDPEIYQEFKNRAWVKLSTHHPFNPVKFLNDLLTQFSTSHHHHHHEDISELMLQVNKHRYLIVLEEELSSVADWNAIRKCLPDGKKGSRIVVSTKHLKIAIVCTRVPYQVSQLIHLSHDRGLYAFFPKYLIMENICLLYERNFKISGRPIPNVHFNPRAGT</sequence>
<evidence type="ECO:0000256" key="4">
    <source>
        <dbReference type="ARBA" id="ARBA00022741"/>
    </source>
</evidence>
<dbReference type="PANTHER" id="PTHR19338">
    <property type="entry name" value="TRANSLOCASE OF INNER MITOCHONDRIAL MEMBRANE 13 HOMOLOG"/>
    <property type="match status" value="1"/>
</dbReference>
<feature type="domain" description="NB-ARC" evidence="6">
    <location>
        <begin position="227"/>
        <end position="360"/>
    </location>
</feature>
<evidence type="ECO:0000313" key="9">
    <source>
        <dbReference type="Proteomes" id="UP000324705"/>
    </source>
</evidence>